<accession>A0A6N9Q060</accession>
<gene>
    <name evidence="3" type="ORF">ERL59_04760</name>
</gene>
<name>A0A6N9Q060_9BACL</name>
<sequence length="392" mass="45648">MKEAKRKTTKKVKSKVVEAAPIIGILTLPNKNNDFLGNKQNFIDIITKGQQNNQNVYVVTTADLKLNQQQIFGYQYDGIYNRWRRIKIPLPKVLYNRISYRKYEALPKTRRLILRCLKNQNVHLFNPFFFNKWSLFQWLKKSNKTKNYVPITQRLKGWQEVNTLLKQFDTLYIKPVKGKAGSGIMRIRTMIDEGELPYELKIQRKKSIGTYQFKTIQALHKMIKKNTGPGKYIVQQGIQLAKNYDNPFDLRVLIQKDGSGFWNIAGIGARVAGAKSITTHVPRGGKIDEPNILLTQYFGKEKADELLEKVRKVTLKICNQIESASSYPLGEMSMDLGIDEKGRIWFFEANSRPMKFDEPHIRNQSLTNIIKYSQFLMNNQKSTHKPKRRERN</sequence>
<keyword evidence="4" id="KW-1185">Reference proteome</keyword>
<dbReference type="SUPFAM" id="SSF56059">
    <property type="entry name" value="Glutathione synthetase ATP-binding domain-like"/>
    <property type="match status" value="1"/>
</dbReference>
<dbReference type="AlphaFoldDB" id="A0A6N9Q060"/>
<keyword evidence="1" id="KW-0547">Nucleotide-binding</keyword>
<dbReference type="PROSITE" id="PS50975">
    <property type="entry name" value="ATP_GRASP"/>
    <property type="match status" value="1"/>
</dbReference>
<proteinExistence type="predicted"/>
<dbReference type="GO" id="GO:0046872">
    <property type="term" value="F:metal ion binding"/>
    <property type="evidence" value="ECO:0007669"/>
    <property type="project" value="InterPro"/>
</dbReference>
<dbReference type="Proteomes" id="UP000448943">
    <property type="component" value="Unassembled WGS sequence"/>
</dbReference>
<dbReference type="InterPro" id="IPR026838">
    <property type="entry name" value="YheC/D"/>
</dbReference>
<dbReference type="OrthoDB" id="7869153at2"/>
<dbReference type="RefSeq" id="WP_160645046.1">
    <property type="nucleotide sequence ID" value="NZ_SIJB01000012.1"/>
</dbReference>
<feature type="domain" description="ATP-grasp" evidence="2">
    <location>
        <begin position="141"/>
        <end position="378"/>
    </location>
</feature>
<organism evidence="3 4">
    <name type="scientific">Chengkuizengella marina</name>
    <dbReference type="NCBI Taxonomy" id="2507566"/>
    <lineage>
        <taxon>Bacteria</taxon>
        <taxon>Bacillati</taxon>
        <taxon>Bacillota</taxon>
        <taxon>Bacilli</taxon>
        <taxon>Bacillales</taxon>
        <taxon>Paenibacillaceae</taxon>
        <taxon>Chengkuizengella</taxon>
    </lineage>
</organism>
<protein>
    <submittedName>
        <fullName evidence="3">YheC/YheD family protein</fullName>
    </submittedName>
</protein>
<dbReference type="EMBL" id="SIJB01000012">
    <property type="protein sequence ID" value="NBI28265.1"/>
    <property type="molecule type" value="Genomic_DNA"/>
</dbReference>
<evidence type="ECO:0000313" key="4">
    <source>
        <dbReference type="Proteomes" id="UP000448943"/>
    </source>
</evidence>
<dbReference type="GO" id="GO:0005524">
    <property type="term" value="F:ATP binding"/>
    <property type="evidence" value="ECO:0007669"/>
    <property type="project" value="UniProtKB-UniRule"/>
</dbReference>
<dbReference type="InterPro" id="IPR011761">
    <property type="entry name" value="ATP-grasp"/>
</dbReference>
<dbReference type="Pfam" id="PF14398">
    <property type="entry name" value="ATPgrasp_YheCD"/>
    <property type="match status" value="1"/>
</dbReference>
<reference evidence="3 4" key="1">
    <citation type="submission" date="2019-01" db="EMBL/GenBank/DDBJ databases">
        <title>Chengkuizengella sp. nov., isolated from deep-sea sediment of East Pacific Ocean.</title>
        <authorList>
            <person name="Yang J."/>
            <person name="Lai Q."/>
            <person name="Shao Z."/>
        </authorList>
    </citation>
    <scope>NUCLEOTIDE SEQUENCE [LARGE SCALE GENOMIC DNA]</scope>
    <source>
        <strain evidence="3 4">YPA3-1-1</strain>
    </source>
</reference>
<evidence type="ECO:0000313" key="3">
    <source>
        <dbReference type="EMBL" id="NBI28265.1"/>
    </source>
</evidence>
<evidence type="ECO:0000259" key="2">
    <source>
        <dbReference type="PROSITE" id="PS50975"/>
    </source>
</evidence>
<evidence type="ECO:0000256" key="1">
    <source>
        <dbReference type="PROSITE-ProRule" id="PRU00409"/>
    </source>
</evidence>
<comment type="caution">
    <text evidence="3">The sequence shown here is derived from an EMBL/GenBank/DDBJ whole genome shotgun (WGS) entry which is preliminary data.</text>
</comment>
<keyword evidence="1" id="KW-0067">ATP-binding</keyword>